<accession>A0AAX6ELE8</accession>
<reference evidence="1" key="2">
    <citation type="submission" date="2023-04" db="EMBL/GenBank/DDBJ databases">
        <authorList>
            <person name="Bruccoleri R.E."/>
            <person name="Oakeley E.J."/>
            <person name="Faust A.-M."/>
            <person name="Dessus-Babus S."/>
            <person name="Altorfer M."/>
            <person name="Burckhardt D."/>
            <person name="Oertli M."/>
            <person name="Naumann U."/>
            <person name="Petersen F."/>
            <person name="Wong J."/>
        </authorList>
    </citation>
    <scope>NUCLEOTIDE SEQUENCE</scope>
    <source>
        <strain evidence="1">GSM-AAB239-AS_SAM_17_03QT</strain>
        <tissue evidence="1">Leaf</tissue>
    </source>
</reference>
<protein>
    <submittedName>
        <fullName evidence="1">Uncharacterized protein</fullName>
    </submittedName>
</protein>
<dbReference type="Proteomes" id="UP001140949">
    <property type="component" value="Unassembled WGS sequence"/>
</dbReference>
<name>A0AAX6ELE8_IRIPA</name>
<evidence type="ECO:0000313" key="2">
    <source>
        <dbReference type="Proteomes" id="UP001140949"/>
    </source>
</evidence>
<evidence type="ECO:0000313" key="1">
    <source>
        <dbReference type="EMBL" id="KAJ6804883.1"/>
    </source>
</evidence>
<reference evidence="1" key="1">
    <citation type="journal article" date="2023" name="GigaByte">
        <title>Genome assembly of the bearded iris, Iris pallida Lam.</title>
        <authorList>
            <person name="Bruccoleri R.E."/>
            <person name="Oakeley E.J."/>
            <person name="Faust A.M.E."/>
            <person name="Altorfer M."/>
            <person name="Dessus-Babus S."/>
            <person name="Burckhardt D."/>
            <person name="Oertli M."/>
            <person name="Naumann U."/>
            <person name="Petersen F."/>
            <person name="Wong J."/>
        </authorList>
    </citation>
    <scope>NUCLEOTIDE SEQUENCE</scope>
    <source>
        <strain evidence="1">GSM-AAB239-AS_SAM_17_03QT</strain>
    </source>
</reference>
<dbReference type="AlphaFoldDB" id="A0AAX6ELE8"/>
<proteinExistence type="predicted"/>
<sequence length="79" mass="9298">MHRVESIRNAALPRRISALRRLEDSKKSNRPREQVRIDASIDFSWFHVQAIRLRCNIRGRHFALFSKGSAKLNRRLATD</sequence>
<dbReference type="EMBL" id="JANAVB010035817">
    <property type="protein sequence ID" value="KAJ6804883.1"/>
    <property type="molecule type" value="Genomic_DNA"/>
</dbReference>
<keyword evidence="2" id="KW-1185">Reference proteome</keyword>
<organism evidence="1 2">
    <name type="scientific">Iris pallida</name>
    <name type="common">Sweet iris</name>
    <dbReference type="NCBI Taxonomy" id="29817"/>
    <lineage>
        <taxon>Eukaryota</taxon>
        <taxon>Viridiplantae</taxon>
        <taxon>Streptophyta</taxon>
        <taxon>Embryophyta</taxon>
        <taxon>Tracheophyta</taxon>
        <taxon>Spermatophyta</taxon>
        <taxon>Magnoliopsida</taxon>
        <taxon>Liliopsida</taxon>
        <taxon>Asparagales</taxon>
        <taxon>Iridaceae</taxon>
        <taxon>Iridoideae</taxon>
        <taxon>Irideae</taxon>
        <taxon>Iris</taxon>
    </lineage>
</organism>
<comment type="caution">
    <text evidence="1">The sequence shown here is derived from an EMBL/GenBank/DDBJ whole genome shotgun (WGS) entry which is preliminary data.</text>
</comment>
<gene>
    <name evidence="1" type="ORF">M6B38_185240</name>
</gene>